<sequence>MTDNTDTSEWIDWIEEAITREFFKFYDYSQFRDIREIGTGGFGKVYRANWKNSKYLALKSFNFNNATAKEVVHELKLQRDVDFHNNIIRFHGITADQDKKYLLVIEYADGGTLKQYLRKNINNLTWDNKYNLAFQLACAVSCLHNEGIVHRDLHSSNVLVHQHNIKLADFGLSRRIDDATTQSPFFGVIPYIDPAKFKKKSSRDPVIIHNLNKMSDVYSVGVLLWEISSYRPPFYTEGESYDVSLAVEISQGLRETVVPNTPDEYAKLFIECWDGEPVKRPTINEVMERLKAILMKSIIMRTNTITGNYSPLPDFDEIIFFRQDDNSSIIDNTSHNSLNSLHGEISQIIANFDIMNTKEIIDTLAADLDLVASKLEIFISKITNEGKNSSTSLRKQNVLDYLSKNELQKDNVPVKISPDEIFKWLLCHQNEPKYIFLLGYFYYIGIETDVDLKKSYELFLDASENMHVLSQYFVGECLQFGDGVEKDEKLAFEYFERVAKKNYAIGQLKLGAIYDKGIPGVKKSSKKAAYWYEKAANNGNNTAIYNLAFMYKDKIGVNRDHKKAFRLFKQSAENGDADGMAMLGYCYNNGVGTAVNKMKAFESYQKAIELGNLSAQYNIALMYEAGEGIKKDIDKAIYWFKKSSELGDKDAVNRLKKLLRIKEDDEMLLFNFNFHN</sequence>
<dbReference type="PROSITE" id="PS50011">
    <property type="entry name" value="PROTEIN_KINASE_DOM"/>
    <property type="match status" value="1"/>
</dbReference>
<dbReference type="InterPro" id="IPR000719">
    <property type="entry name" value="Prot_kinase_dom"/>
</dbReference>
<name>A0A2Z6S359_9GLOM</name>
<evidence type="ECO:0000256" key="1">
    <source>
        <dbReference type="PROSITE-ProRule" id="PRU10141"/>
    </source>
</evidence>
<keyword evidence="4" id="KW-0808">Transferase</keyword>
<dbReference type="Gene3D" id="1.25.40.10">
    <property type="entry name" value="Tetratricopeptide repeat domain"/>
    <property type="match status" value="1"/>
</dbReference>
<organism evidence="3 5">
    <name type="scientific">Rhizophagus clarus</name>
    <dbReference type="NCBI Taxonomy" id="94130"/>
    <lineage>
        <taxon>Eukaryota</taxon>
        <taxon>Fungi</taxon>
        <taxon>Fungi incertae sedis</taxon>
        <taxon>Mucoromycota</taxon>
        <taxon>Glomeromycotina</taxon>
        <taxon>Glomeromycetes</taxon>
        <taxon>Glomerales</taxon>
        <taxon>Glomeraceae</taxon>
        <taxon>Rhizophagus</taxon>
    </lineage>
</organism>
<keyword evidence="4" id="KW-0418">Kinase</keyword>
<dbReference type="InterPro" id="IPR051681">
    <property type="entry name" value="Ser/Thr_Kinases-Pseudokinases"/>
</dbReference>
<dbReference type="Proteomes" id="UP000615446">
    <property type="component" value="Unassembled WGS sequence"/>
</dbReference>
<dbReference type="Pfam" id="PF08238">
    <property type="entry name" value="Sel1"/>
    <property type="match status" value="6"/>
</dbReference>
<dbReference type="SUPFAM" id="SSF56112">
    <property type="entry name" value="Protein kinase-like (PK-like)"/>
    <property type="match status" value="1"/>
</dbReference>
<dbReference type="SMART" id="SM00671">
    <property type="entry name" value="SEL1"/>
    <property type="match status" value="6"/>
</dbReference>
<dbReference type="AlphaFoldDB" id="A0A2Z6S359"/>
<comment type="caution">
    <text evidence="3">The sequence shown here is derived from an EMBL/GenBank/DDBJ whole genome shotgun (WGS) entry which is preliminary data.</text>
</comment>
<reference evidence="4" key="2">
    <citation type="submission" date="2019-10" db="EMBL/GenBank/DDBJ databases">
        <title>Conservation and host-specific expression of non-tandemly repeated heterogenous ribosome RNA gene in arbuscular mycorrhizal fungi.</title>
        <authorList>
            <person name="Maeda T."/>
            <person name="Kobayashi Y."/>
            <person name="Nakagawa T."/>
            <person name="Ezawa T."/>
            <person name="Yamaguchi K."/>
            <person name="Bino T."/>
            <person name="Nishimoto Y."/>
            <person name="Shigenobu S."/>
            <person name="Kawaguchi M."/>
        </authorList>
    </citation>
    <scope>NUCLEOTIDE SEQUENCE</scope>
    <source>
        <strain evidence="4">HR1</strain>
    </source>
</reference>
<dbReference type="GO" id="GO:0005524">
    <property type="term" value="F:ATP binding"/>
    <property type="evidence" value="ECO:0007669"/>
    <property type="project" value="UniProtKB-UniRule"/>
</dbReference>
<accession>A0A2Z6S359</accession>
<protein>
    <submittedName>
        <fullName evidence="4">Kinase-like domain-containing protein</fullName>
    </submittedName>
</protein>
<evidence type="ECO:0000313" key="5">
    <source>
        <dbReference type="Proteomes" id="UP000247702"/>
    </source>
</evidence>
<gene>
    <name evidence="4" type="ORF">RCL2_003087800</name>
    <name evidence="3" type="ORF">RclHR1_09160006</name>
</gene>
<feature type="domain" description="Protein kinase" evidence="2">
    <location>
        <begin position="31"/>
        <end position="294"/>
    </location>
</feature>
<dbReference type="SUPFAM" id="SSF81901">
    <property type="entry name" value="HCP-like"/>
    <property type="match status" value="2"/>
</dbReference>
<reference evidence="3 5" key="1">
    <citation type="submission" date="2017-11" db="EMBL/GenBank/DDBJ databases">
        <title>The genome of Rhizophagus clarus HR1 reveals common genetic basis of auxotrophy among arbuscular mycorrhizal fungi.</title>
        <authorList>
            <person name="Kobayashi Y."/>
        </authorList>
    </citation>
    <scope>NUCLEOTIDE SEQUENCE [LARGE SCALE GENOMIC DNA]</scope>
    <source>
        <strain evidence="3 5">HR1</strain>
    </source>
</reference>
<keyword evidence="1" id="KW-0067">ATP-binding</keyword>
<evidence type="ECO:0000313" key="3">
    <source>
        <dbReference type="EMBL" id="GBC09848.1"/>
    </source>
</evidence>
<feature type="binding site" evidence="1">
    <location>
        <position position="59"/>
    </location>
    <ligand>
        <name>ATP</name>
        <dbReference type="ChEBI" id="CHEBI:30616"/>
    </ligand>
</feature>
<dbReference type="InterPro" id="IPR011990">
    <property type="entry name" value="TPR-like_helical_dom_sf"/>
</dbReference>
<keyword evidence="5" id="KW-1185">Reference proteome</keyword>
<dbReference type="InterPro" id="IPR017441">
    <property type="entry name" value="Protein_kinase_ATP_BS"/>
</dbReference>
<dbReference type="OrthoDB" id="2337135at2759"/>
<dbReference type="InterPro" id="IPR001245">
    <property type="entry name" value="Ser-Thr/Tyr_kinase_cat_dom"/>
</dbReference>
<dbReference type="EMBL" id="BEXD01004333">
    <property type="protein sequence ID" value="GBC09848.1"/>
    <property type="molecule type" value="Genomic_DNA"/>
</dbReference>
<proteinExistence type="predicted"/>
<dbReference type="Proteomes" id="UP000247702">
    <property type="component" value="Unassembled WGS sequence"/>
</dbReference>
<dbReference type="EMBL" id="BLAL01000356">
    <property type="protein sequence ID" value="GET04578.1"/>
    <property type="molecule type" value="Genomic_DNA"/>
</dbReference>
<dbReference type="Gene3D" id="1.10.510.10">
    <property type="entry name" value="Transferase(Phosphotransferase) domain 1"/>
    <property type="match status" value="1"/>
</dbReference>
<dbReference type="PANTHER" id="PTHR44329:SF293">
    <property type="entry name" value="MITOGEN-ACTIVATED PROTEIN KINASE KINASE KINASE"/>
    <property type="match status" value="1"/>
</dbReference>
<dbReference type="GO" id="GO:0004674">
    <property type="term" value="F:protein serine/threonine kinase activity"/>
    <property type="evidence" value="ECO:0007669"/>
    <property type="project" value="TreeGrafter"/>
</dbReference>
<dbReference type="InterPro" id="IPR006597">
    <property type="entry name" value="Sel1-like"/>
</dbReference>
<dbReference type="PROSITE" id="PS00107">
    <property type="entry name" value="PROTEIN_KINASE_ATP"/>
    <property type="match status" value="1"/>
</dbReference>
<dbReference type="PANTHER" id="PTHR44329">
    <property type="entry name" value="SERINE/THREONINE-PROTEIN KINASE TNNI3K-RELATED"/>
    <property type="match status" value="1"/>
</dbReference>
<dbReference type="InterPro" id="IPR011009">
    <property type="entry name" value="Kinase-like_dom_sf"/>
</dbReference>
<evidence type="ECO:0000313" key="4">
    <source>
        <dbReference type="EMBL" id="GET04578.1"/>
    </source>
</evidence>
<dbReference type="PRINTS" id="PR00109">
    <property type="entry name" value="TYRKINASE"/>
</dbReference>
<keyword evidence="1" id="KW-0547">Nucleotide-binding</keyword>
<dbReference type="Pfam" id="PF07714">
    <property type="entry name" value="PK_Tyr_Ser-Thr"/>
    <property type="match status" value="1"/>
</dbReference>
<evidence type="ECO:0000259" key="2">
    <source>
        <dbReference type="PROSITE" id="PS50011"/>
    </source>
</evidence>